<evidence type="ECO:0000313" key="2">
    <source>
        <dbReference type="EMBL" id="KJZ08013.1"/>
    </source>
</evidence>
<dbReference type="SUPFAM" id="SSF55729">
    <property type="entry name" value="Acyl-CoA N-acyltransferases (Nat)"/>
    <property type="match status" value="1"/>
</dbReference>
<sequence>MSNSRVVSLDKSKLDVVKIHDYISNRSYWGKGRTIEQTKASIESSICFGIYINGEQVAFARVVSDTVTFAYLMDVIVFEKYQGNGIGTQLMEAVLNYPDLKSVNWLLNTSGAHGLYEKFGFSKVKEPTNYMSKATI</sequence>
<protein>
    <recommendedName>
        <fullName evidence="1">N-acetyltransferase domain-containing protein</fullName>
    </recommendedName>
</protein>
<dbReference type="InterPro" id="IPR053144">
    <property type="entry name" value="Acetyltransferase_Butenolide"/>
</dbReference>
<dbReference type="RefSeq" id="WP_240479494.1">
    <property type="nucleotide sequence ID" value="NZ_JXYA01000031.1"/>
</dbReference>
<dbReference type="CDD" id="cd04301">
    <property type="entry name" value="NAT_SF"/>
    <property type="match status" value="1"/>
</dbReference>
<comment type="caution">
    <text evidence="2">The sequence shown here is derived from an EMBL/GenBank/DDBJ whole genome shotgun (WGS) entry which is preliminary data.</text>
</comment>
<feature type="domain" description="N-acetyltransferase" evidence="1">
    <location>
        <begin position="4"/>
        <end position="136"/>
    </location>
</feature>
<reference evidence="2 3" key="1">
    <citation type="journal article" date="2015" name="BMC Genomics">
        <title>Genome mining reveals unlocked bioactive potential of marine Gram-negative bacteria.</title>
        <authorList>
            <person name="Machado H."/>
            <person name="Sonnenschein E.C."/>
            <person name="Melchiorsen J."/>
            <person name="Gram L."/>
        </authorList>
    </citation>
    <scope>NUCLEOTIDE SEQUENCE [LARGE SCALE GENOMIC DNA]</scope>
    <source>
        <strain evidence="2 3">S2471</strain>
    </source>
</reference>
<dbReference type="PANTHER" id="PTHR43233:SF1">
    <property type="entry name" value="FAMILY N-ACETYLTRANSFERASE, PUTATIVE (AFU_ORTHOLOGUE AFUA_6G03350)-RELATED"/>
    <property type="match status" value="1"/>
</dbReference>
<dbReference type="Proteomes" id="UP000033452">
    <property type="component" value="Unassembled WGS sequence"/>
</dbReference>
<name>A0A0F4QJY6_9GAMM</name>
<dbReference type="Gene3D" id="3.40.630.30">
    <property type="match status" value="1"/>
</dbReference>
<dbReference type="EMBL" id="JXYA01000031">
    <property type="protein sequence ID" value="KJZ08013.1"/>
    <property type="molecule type" value="Genomic_DNA"/>
</dbReference>
<organism evidence="2 3">
    <name type="scientific">Pseudoalteromonas rubra</name>
    <dbReference type="NCBI Taxonomy" id="43658"/>
    <lineage>
        <taxon>Bacteria</taxon>
        <taxon>Pseudomonadati</taxon>
        <taxon>Pseudomonadota</taxon>
        <taxon>Gammaproteobacteria</taxon>
        <taxon>Alteromonadales</taxon>
        <taxon>Pseudoalteromonadaceae</taxon>
        <taxon>Pseudoalteromonas</taxon>
    </lineage>
</organism>
<gene>
    <name evidence="2" type="ORF">TW77_13770</name>
</gene>
<dbReference type="Pfam" id="PF13508">
    <property type="entry name" value="Acetyltransf_7"/>
    <property type="match status" value="1"/>
</dbReference>
<evidence type="ECO:0000313" key="3">
    <source>
        <dbReference type="Proteomes" id="UP000033452"/>
    </source>
</evidence>
<dbReference type="AlphaFoldDB" id="A0A0F4QJY6"/>
<dbReference type="PROSITE" id="PS51186">
    <property type="entry name" value="GNAT"/>
    <property type="match status" value="1"/>
</dbReference>
<dbReference type="PANTHER" id="PTHR43233">
    <property type="entry name" value="FAMILY N-ACETYLTRANSFERASE, PUTATIVE (AFU_ORTHOLOGUE AFUA_6G03350)-RELATED"/>
    <property type="match status" value="1"/>
</dbReference>
<evidence type="ECO:0000259" key="1">
    <source>
        <dbReference type="PROSITE" id="PS51186"/>
    </source>
</evidence>
<keyword evidence="3" id="KW-1185">Reference proteome</keyword>
<dbReference type="InterPro" id="IPR000182">
    <property type="entry name" value="GNAT_dom"/>
</dbReference>
<proteinExistence type="predicted"/>
<dbReference type="PATRIC" id="fig|43658.5.peg.2906"/>
<accession>A0A0F4QJY6</accession>
<dbReference type="InterPro" id="IPR016181">
    <property type="entry name" value="Acyl_CoA_acyltransferase"/>
</dbReference>
<dbReference type="GO" id="GO:0016747">
    <property type="term" value="F:acyltransferase activity, transferring groups other than amino-acyl groups"/>
    <property type="evidence" value="ECO:0007669"/>
    <property type="project" value="InterPro"/>
</dbReference>